<feature type="transmembrane region" description="Helical" evidence="6">
    <location>
        <begin position="108"/>
        <end position="127"/>
    </location>
</feature>
<dbReference type="Gene3D" id="1.20.81.30">
    <property type="entry name" value="Type II secretion system (T2SS), domain F"/>
    <property type="match status" value="1"/>
</dbReference>
<feature type="transmembrane region" description="Helical" evidence="6">
    <location>
        <begin position="6"/>
        <end position="23"/>
    </location>
</feature>
<sequence>MSPAMWGALLGATTAAGLLLVAARVRTIRRPQLAVRVLPYLRDLPLLDDAGPRVAPAPTSAAVGVFGPLLRSAADTVERVLGGATSVRRRLERAGIDKTVHEFRVEQVVWGLVAFAVTAAVALLRVLTHPGSVVLWLLACAIAFVAGVLARDTHLTSQVRTRERKILAEFPTIAELLALAVAAGESPVMALDRVVRRSGGELSRELGQVLSAVRTGEPVSSAFDAMAASSGLPIVSRFAQGVAVAVERGTPLADVLHAQAADVRDAGRRELIETAARKEVLMMVPVVFLVLPVTVLFTLLPIRVSSERLRLAQERFRRNSARIVPGADMMCVSTPNRHRA</sequence>
<keyword evidence="4 6" id="KW-1133">Transmembrane helix</keyword>
<dbReference type="EMBL" id="JBHSRJ010000009">
    <property type="protein sequence ID" value="MFC6045857.1"/>
    <property type="molecule type" value="Genomic_DNA"/>
</dbReference>
<name>A0ABW1LRS9_9ACTN</name>
<dbReference type="RefSeq" id="WP_379159810.1">
    <property type="nucleotide sequence ID" value="NZ_JBHSRJ010000009.1"/>
</dbReference>
<evidence type="ECO:0000313" key="9">
    <source>
        <dbReference type="Proteomes" id="UP001596135"/>
    </source>
</evidence>
<protein>
    <submittedName>
        <fullName evidence="8">Type II secretion system F family protein</fullName>
    </submittedName>
</protein>
<evidence type="ECO:0000256" key="4">
    <source>
        <dbReference type="ARBA" id="ARBA00022989"/>
    </source>
</evidence>
<dbReference type="InterPro" id="IPR042094">
    <property type="entry name" value="T2SS_GspF_sf"/>
</dbReference>
<organism evidence="8 9">
    <name type="scientific">Nocardioides hankookensis</name>
    <dbReference type="NCBI Taxonomy" id="443157"/>
    <lineage>
        <taxon>Bacteria</taxon>
        <taxon>Bacillati</taxon>
        <taxon>Actinomycetota</taxon>
        <taxon>Actinomycetes</taxon>
        <taxon>Propionibacteriales</taxon>
        <taxon>Nocardioidaceae</taxon>
        <taxon>Nocardioides</taxon>
    </lineage>
</organism>
<evidence type="ECO:0000256" key="6">
    <source>
        <dbReference type="SAM" id="Phobius"/>
    </source>
</evidence>
<feature type="domain" description="Type II secretion system protein GspF" evidence="7">
    <location>
        <begin position="174"/>
        <end position="299"/>
    </location>
</feature>
<evidence type="ECO:0000256" key="5">
    <source>
        <dbReference type="ARBA" id="ARBA00023136"/>
    </source>
</evidence>
<gene>
    <name evidence="8" type="ORF">ACFPYL_22435</name>
</gene>
<evidence type="ECO:0000256" key="1">
    <source>
        <dbReference type="ARBA" id="ARBA00004651"/>
    </source>
</evidence>
<keyword evidence="2" id="KW-1003">Cell membrane</keyword>
<dbReference type="Proteomes" id="UP001596135">
    <property type="component" value="Unassembled WGS sequence"/>
</dbReference>
<comment type="subcellular location">
    <subcellularLocation>
        <location evidence="1">Cell membrane</location>
        <topology evidence="1">Multi-pass membrane protein</topology>
    </subcellularLocation>
</comment>
<keyword evidence="3 6" id="KW-0812">Transmembrane</keyword>
<evidence type="ECO:0000313" key="8">
    <source>
        <dbReference type="EMBL" id="MFC6045857.1"/>
    </source>
</evidence>
<feature type="transmembrane region" description="Helical" evidence="6">
    <location>
        <begin position="280"/>
        <end position="300"/>
    </location>
</feature>
<keyword evidence="9" id="KW-1185">Reference proteome</keyword>
<accession>A0ABW1LRS9</accession>
<proteinExistence type="predicted"/>
<reference evidence="9" key="1">
    <citation type="journal article" date="2019" name="Int. J. Syst. Evol. Microbiol.">
        <title>The Global Catalogue of Microorganisms (GCM) 10K type strain sequencing project: providing services to taxonomists for standard genome sequencing and annotation.</title>
        <authorList>
            <consortium name="The Broad Institute Genomics Platform"/>
            <consortium name="The Broad Institute Genome Sequencing Center for Infectious Disease"/>
            <person name="Wu L."/>
            <person name="Ma J."/>
        </authorList>
    </citation>
    <scope>NUCLEOTIDE SEQUENCE [LARGE SCALE GENOMIC DNA]</scope>
    <source>
        <strain evidence="9">CCUG 54522</strain>
    </source>
</reference>
<comment type="caution">
    <text evidence="8">The sequence shown here is derived from an EMBL/GenBank/DDBJ whole genome shotgun (WGS) entry which is preliminary data.</text>
</comment>
<dbReference type="InterPro" id="IPR018076">
    <property type="entry name" value="T2SS_GspF_dom"/>
</dbReference>
<dbReference type="Pfam" id="PF00482">
    <property type="entry name" value="T2SSF"/>
    <property type="match status" value="1"/>
</dbReference>
<evidence type="ECO:0000256" key="3">
    <source>
        <dbReference type="ARBA" id="ARBA00022692"/>
    </source>
</evidence>
<keyword evidence="5 6" id="KW-0472">Membrane</keyword>
<dbReference type="PANTHER" id="PTHR35007">
    <property type="entry name" value="INTEGRAL MEMBRANE PROTEIN-RELATED"/>
    <property type="match status" value="1"/>
</dbReference>
<evidence type="ECO:0000256" key="2">
    <source>
        <dbReference type="ARBA" id="ARBA00022475"/>
    </source>
</evidence>
<evidence type="ECO:0000259" key="7">
    <source>
        <dbReference type="Pfam" id="PF00482"/>
    </source>
</evidence>
<feature type="transmembrane region" description="Helical" evidence="6">
    <location>
        <begin position="133"/>
        <end position="150"/>
    </location>
</feature>
<dbReference type="PANTHER" id="PTHR35007:SF2">
    <property type="entry name" value="PILUS ASSEMBLE PROTEIN"/>
    <property type="match status" value="1"/>
</dbReference>